<dbReference type="PANTHER" id="PTHR37042:SF4">
    <property type="entry name" value="OUTER MEMBRANE PROTEIN RV1973"/>
    <property type="match status" value="1"/>
</dbReference>
<comment type="caution">
    <text evidence="5">The sequence shown here is derived from an EMBL/GenBank/DDBJ whole genome shotgun (WGS) entry which is preliminary data.</text>
</comment>
<dbReference type="GO" id="GO:0016020">
    <property type="term" value="C:membrane"/>
    <property type="evidence" value="ECO:0007669"/>
    <property type="project" value="UniProtKB-SubCell"/>
</dbReference>
<dbReference type="PANTHER" id="PTHR37042">
    <property type="entry name" value="OUTER MEMBRANE PROTEIN RV1973"/>
    <property type="match status" value="1"/>
</dbReference>
<protein>
    <recommendedName>
        <fullName evidence="7">Twin-arginine translocation pathway signal</fullName>
    </recommendedName>
</protein>
<dbReference type="RefSeq" id="WP_246243955.1">
    <property type="nucleotide sequence ID" value="NZ_BAAAMC010000004.1"/>
</dbReference>
<feature type="region of interest" description="Disordered" evidence="3">
    <location>
        <begin position="1"/>
        <end position="38"/>
    </location>
</feature>
<feature type="transmembrane region" description="Helical" evidence="4">
    <location>
        <begin position="52"/>
        <end position="71"/>
    </location>
</feature>
<evidence type="ECO:0000256" key="3">
    <source>
        <dbReference type="SAM" id="MobiDB-lite"/>
    </source>
</evidence>
<keyword evidence="6" id="KW-1185">Reference proteome</keyword>
<keyword evidence="4" id="KW-0812">Transmembrane</keyword>
<keyword evidence="4" id="KW-1133">Transmembrane helix</keyword>
<comment type="subcellular location">
    <subcellularLocation>
        <location evidence="1">Membrane</location>
    </subcellularLocation>
</comment>
<evidence type="ECO:0000313" key="6">
    <source>
        <dbReference type="Proteomes" id="UP000465241"/>
    </source>
</evidence>
<dbReference type="AlphaFoldDB" id="A0A7I9WP69"/>
<keyword evidence="2 4" id="KW-0472">Membrane</keyword>
<gene>
    <name evidence="5" type="ORF">MMUR_34950</name>
</gene>
<evidence type="ECO:0000313" key="5">
    <source>
        <dbReference type="EMBL" id="GFG59359.1"/>
    </source>
</evidence>
<evidence type="ECO:0000256" key="2">
    <source>
        <dbReference type="ARBA" id="ARBA00023136"/>
    </source>
</evidence>
<dbReference type="EMBL" id="BLKT01000003">
    <property type="protein sequence ID" value="GFG59359.1"/>
    <property type="molecule type" value="Genomic_DNA"/>
</dbReference>
<evidence type="ECO:0000256" key="1">
    <source>
        <dbReference type="ARBA" id="ARBA00004370"/>
    </source>
</evidence>
<organism evidence="5 6">
    <name type="scientific">Mycolicibacterium murale</name>
    <dbReference type="NCBI Taxonomy" id="182220"/>
    <lineage>
        <taxon>Bacteria</taxon>
        <taxon>Bacillati</taxon>
        <taxon>Actinomycetota</taxon>
        <taxon>Actinomycetes</taxon>
        <taxon>Mycobacteriales</taxon>
        <taxon>Mycobacteriaceae</taxon>
        <taxon>Mycolicibacterium</taxon>
    </lineage>
</organism>
<sequence length="206" mass="21780">MTADVDTGKPLPGDDLDDAGTSTEVVESTETESPAAPDRRGVLRRALGRWRIVVPTVAVLAAAATAGYVYLTQYRVDVATDPAATAEVIQAATDGTIAVLTYKPDTIDADLAAAQSHLTGEFLTYYTEFGNDILKPATRDREVTTEAAVVGAADTEIGPDAATVLVFVNQQTVSRDRPEPAQSASSVLVDLTKVDGRWLISAFEPI</sequence>
<dbReference type="Proteomes" id="UP000465241">
    <property type="component" value="Unassembled WGS sequence"/>
</dbReference>
<evidence type="ECO:0008006" key="7">
    <source>
        <dbReference type="Google" id="ProtNLM"/>
    </source>
</evidence>
<feature type="compositionally biased region" description="Low complexity" evidence="3">
    <location>
        <begin position="21"/>
        <end position="33"/>
    </location>
</feature>
<name>A0A7I9WP69_9MYCO</name>
<proteinExistence type="predicted"/>
<reference evidence="5 6" key="1">
    <citation type="journal article" date="2019" name="Emerg. Microbes Infect.">
        <title>Comprehensive subspecies identification of 175 nontuberculous mycobacteria species based on 7547 genomic profiles.</title>
        <authorList>
            <person name="Matsumoto Y."/>
            <person name="Kinjo T."/>
            <person name="Motooka D."/>
            <person name="Nabeya D."/>
            <person name="Jung N."/>
            <person name="Uechi K."/>
            <person name="Horii T."/>
            <person name="Iida T."/>
            <person name="Fujita J."/>
            <person name="Nakamura S."/>
        </authorList>
    </citation>
    <scope>NUCLEOTIDE SEQUENCE [LARGE SCALE GENOMIC DNA]</scope>
    <source>
        <strain evidence="5 6">JCM 13392</strain>
    </source>
</reference>
<evidence type="ECO:0000256" key="4">
    <source>
        <dbReference type="SAM" id="Phobius"/>
    </source>
</evidence>
<accession>A0A7I9WP69</accession>